<keyword evidence="3" id="KW-1185">Reference proteome</keyword>
<feature type="chain" id="PRO_5034093116" evidence="1">
    <location>
        <begin position="26"/>
        <end position="135"/>
    </location>
</feature>
<sequence>MVFLSTRAIFLFTVFCLVLVQTAYADIFSQLQFIKISLPKSGQDVVADNVSAGKALKLNVNFHKRTGNAKQQKIAVIHKSCPVGAKDNKYVTYTKKWTIPKNTKPGSYAVDFVELVQLRRGQMTVTETVKVNVVD</sequence>
<evidence type="ECO:0000313" key="3">
    <source>
        <dbReference type="Proteomes" id="UP000613177"/>
    </source>
</evidence>
<accession>A0A8H7SJH9</accession>
<organism evidence="2 3">
    <name type="scientific">Thamnidium elegans</name>
    <dbReference type="NCBI Taxonomy" id="101142"/>
    <lineage>
        <taxon>Eukaryota</taxon>
        <taxon>Fungi</taxon>
        <taxon>Fungi incertae sedis</taxon>
        <taxon>Mucoromycota</taxon>
        <taxon>Mucoromycotina</taxon>
        <taxon>Mucoromycetes</taxon>
        <taxon>Mucorales</taxon>
        <taxon>Mucorineae</taxon>
        <taxon>Mucoraceae</taxon>
        <taxon>Thamnidium</taxon>
    </lineage>
</organism>
<proteinExistence type="predicted"/>
<reference evidence="2" key="1">
    <citation type="submission" date="2021-01" db="EMBL/GenBank/DDBJ databases">
        <title>Metabolic potential, ecology and presence of endohyphal bacteria is reflected in genomic diversity of Mucoromycotina.</title>
        <authorList>
            <person name="Muszewska A."/>
            <person name="Okrasinska A."/>
            <person name="Steczkiewicz K."/>
            <person name="Drgas O."/>
            <person name="Orlowska M."/>
            <person name="Perlinska-Lenart U."/>
            <person name="Aleksandrzak-Piekarczyk T."/>
            <person name="Szatraj K."/>
            <person name="Zielenkiewicz U."/>
            <person name="Pilsyk S."/>
            <person name="Malc E."/>
            <person name="Mieczkowski P."/>
            <person name="Kruszewska J.S."/>
            <person name="Biernat P."/>
            <person name="Pawlowska J."/>
        </authorList>
    </citation>
    <scope>NUCLEOTIDE SEQUENCE</scope>
    <source>
        <strain evidence="2">WA0000018081</strain>
    </source>
</reference>
<comment type="caution">
    <text evidence="2">The sequence shown here is derived from an EMBL/GenBank/DDBJ whole genome shotgun (WGS) entry which is preliminary data.</text>
</comment>
<evidence type="ECO:0000313" key="2">
    <source>
        <dbReference type="EMBL" id="KAG2230599.1"/>
    </source>
</evidence>
<protein>
    <submittedName>
        <fullName evidence="2">Uncharacterized protein</fullName>
    </submittedName>
</protein>
<gene>
    <name evidence="2" type="ORF">INT48_004460</name>
</gene>
<keyword evidence="1" id="KW-0732">Signal</keyword>
<evidence type="ECO:0000256" key="1">
    <source>
        <dbReference type="SAM" id="SignalP"/>
    </source>
</evidence>
<name>A0A8H7SJH9_9FUNG</name>
<dbReference type="EMBL" id="JAEPRE010000193">
    <property type="protein sequence ID" value="KAG2230599.1"/>
    <property type="molecule type" value="Genomic_DNA"/>
</dbReference>
<dbReference type="Proteomes" id="UP000613177">
    <property type="component" value="Unassembled WGS sequence"/>
</dbReference>
<dbReference type="AlphaFoldDB" id="A0A8H7SJH9"/>
<feature type="signal peptide" evidence="1">
    <location>
        <begin position="1"/>
        <end position="25"/>
    </location>
</feature>